<evidence type="ECO:0000256" key="3">
    <source>
        <dbReference type="ARBA" id="ARBA00022630"/>
    </source>
</evidence>
<dbReference type="PANTHER" id="PTHR42907">
    <property type="entry name" value="FMN-LINKED OXIDOREDUCTASES SUPERFAMILY PROTEIN"/>
    <property type="match status" value="1"/>
</dbReference>
<comment type="similarity">
    <text evidence="9">Belongs to the Dus family. DusA subfamily.</text>
</comment>
<comment type="catalytic activity">
    <reaction evidence="9">
        <text>5,6-dihydrouridine(20a) in tRNA + NAD(+) = uridine(20a) in tRNA + NADH + H(+)</text>
        <dbReference type="Rhea" id="RHEA:53348"/>
        <dbReference type="Rhea" id="RHEA-COMP:13535"/>
        <dbReference type="Rhea" id="RHEA-COMP:13536"/>
        <dbReference type="ChEBI" id="CHEBI:15378"/>
        <dbReference type="ChEBI" id="CHEBI:57540"/>
        <dbReference type="ChEBI" id="CHEBI:57945"/>
        <dbReference type="ChEBI" id="CHEBI:65315"/>
        <dbReference type="ChEBI" id="CHEBI:74443"/>
    </reaction>
</comment>
<dbReference type="HAMAP" id="MF_02041">
    <property type="entry name" value="DusA_subfam"/>
    <property type="match status" value="1"/>
</dbReference>
<feature type="site" description="Interacts with tRNA" evidence="9">
    <location>
        <position position="184"/>
    </location>
</feature>
<dbReference type="Gene3D" id="1.20.120.1460">
    <property type="match status" value="1"/>
</dbReference>
<comment type="catalytic activity">
    <reaction evidence="9">
        <text>5,6-dihydrouridine(20a) in tRNA + NADP(+) = uridine(20a) in tRNA + NADPH + H(+)</text>
        <dbReference type="Rhea" id="RHEA:53344"/>
        <dbReference type="Rhea" id="RHEA-COMP:13535"/>
        <dbReference type="Rhea" id="RHEA-COMP:13536"/>
        <dbReference type="ChEBI" id="CHEBI:15378"/>
        <dbReference type="ChEBI" id="CHEBI:57783"/>
        <dbReference type="ChEBI" id="CHEBI:58349"/>
        <dbReference type="ChEBI" id="CHEBI:65315"/>
        <dbReference type="ChEBI" id="CHEBI:74443"/>
    </reaction>
</comment>
<keyword evidence="8 9" id="KW-0560">Oxidoreductase</keyword>
<evidence type="ECO:0000256" key="9">
    <source>
        <dbReference type="HAMAP-Rule" id="MF_02041"/>
    </source>
</evidence>
<dbReference type="PROSITE" id="PS01136">
    <property type="entry name" value="UPF0034"/>
    <property type="match status" value="1"/>
</dbReference>
<feature type="binding site" evidence="9 12">
    <location>
        <begin position="231"/>
        <end position="232"/>
    </location>
    <ligand>
        <name>FMN</name>
        <dbReference type="ChEBI" id="CHEBI:58210"/>
    </ligand>
</feature>
<feature type="binding site" evidence="9 12">
    <location>
        <position position="137"/>
    </location>
    <ligand>
        <name>FMN</name>
        <dbReference type="ChEBI" id="CHEBI:58210"/>
    </ligand>
</feature>
<evidence type="ECO:0000256" key="11">
    <source>
        <dbReference type="PIRSR" id="PIRSR006621-1"/>
    </source>
</evidence>
<gene>
    <name evidence="14" type="primary">dusA</name>
    <name evidence="14" type="ORF">ERJ67_04300</name>
</gene>
<feature type="site" description="Interacts with tRNA; defines subfamily-specific binding signature" evidence="9">
    <location>
        <position position="297"/>
    </location>
</feature>
<dbReference type="Pfam" id="PF01207">
    <property type="entry name" value="Dus"/>
    <property type="match status" value="1"/>
</dbReference>
<keyword evidence="4 9" id="KW-0288">FMN</keyword>
<feature type="binding site" evidence="9 12">
    <location>
        <begin position="10"/>
        <end position="12"/>
    </location>
    <ligand>
        <name>FMN</name>
        <dbReference type="ChEBI" id="CHEBI:58210"/>
    </ligand>
</feature>
<keyword evidence="2 9" id="KW-0820">tRNA-binding</keyword>
<evidence type="ECO:0000256" key="6">
    <source>
        <dbReference type="ARBA" id="ARBA00022857"/>
    </source>
</evidence>
<protein>
    <recommendedName>
        <fullName evidence="9">tRNA-dihydrouridine(20/20a) synthase</fullName>
        <ecNumber evidence="9">1.3.1.91</ecNumber>
    </recommendedName>
    <alternativeName>
        <fullName evidence="9">DusA-like U20-specific dihydrouridine synthase</fullName>
        <shortName evidence="9">U20-specific Dus</shortName>
    </alternativeName>
</protein>
<evidence type="ECO:0000256" key="2">
    <source>
        <dbReference type="ARBA" id="ARBA00022555"/>
    </source>
</evidence>
<comment type="cofactor">
    <cofactor evidence="1 9 10 12">
        <name>FMN</name>
        <dbReference type="ChEBI" id="CHEBI:58210"/>
    </cofactor>
</comment>
<dbReference type="EC" id="1.3.1.91" evidence="9"/>
<keyword evidence="7 9" id="KW-0694">RNA-binding</keyword>
<keyword evidence="3 9" id="KW-0285">Flavoprotein</keyword>
<sequence>MARHRFSVAPMMDCTDRHYRVLMRQISGKALLYSEMVVAQALHFCGAQEGKRERLLDFDPIEHPIALQVGGDDPVLLAEAARLAEAWGYDELNLNLGCPSPRVRAGRFGACLMAEPDHVARCIEAMAEHCRLPVTVKHRTGIDRLDSYGLLLAFVDRLAAAGARRFSVHARKAWLEGLNPSQNRTIPPLRHDLVEQLKRDRPELLIELNGSLLNLSQCENALTKVDAVMVGRAAYEHPMAWVELDRRLHGVQRQPARPSAVVWGVIPYAEAQLRRGGRLWDMARHLVKLVEGVRGARAWRRQLSLRGQARGAGVEVLEQAARQLEDQGL</sequence>
<comment type="catalytic activity">
    <reaction evidence="9">
        <text>5,6-dihydrouridine(20) in tRNA + NAD(+) = uridine(20) in tRNA + NADH + H(+)</text>
        <dbReference type="Rhea" id="RHEA:53340"/>
        <dbReference type="Rhea" id="RHEA-COMP:13533"/>
        <dbReference type="Rhea" id="RHEA-COMP:13534"/>
        <dbReference type="ChEBI" id="CHEBI:15378"/>
        <dbReference type="ChEBI" id="CHEBI:57540"/>
        <dbReference type="ChEBI" id="CHEBI:57945"/>
        <dbReference type="ChEBI" id="CHEBI:65315"/>
        <dbReference type="ChEBI" id="CHEBI:74443"/>
        <dbReference type="EC" id="1.3.1.91"/>
    </reaction>
</comment>
<dbReference type="PIRSF" id="PIRSF006621">
    <property type="entry name" value="Dus"/>
    <property type="match status" value="1"/>
</dbReference>
<dbReference type="GO" id="GO:0102266">
    <property type="term" value="F:tRNA-dihydrouridine20a synthase activity"/>
    <property type="evidence" value="ECO:0007669"/>
    <property type="project" value="RHEA"/>
</dbReference>
<keyword evidence="12" id="KW-0547">Nucleotide-binding</keyword>
<comment type="similarity">
    <text evidence="10">Belongs to the dus family.</text>
</comment>
<feature type="binding site" evidence="9 12">
    <location>
        <position position="68"/>
    </location>
    <ligand>
        <name>FMN</name>
        <dbReference type="ChEBI" id="CHEBI:58210"/>
    </ligand>
</feature>
<accession>A0A524RPE7</accession>
<evidence type="ECO:0000256" key="7">
    <source>
        <dbReference type="ARBA" id="ARBA00022884"/>
    </source>
</evidence>
<evidence type="ECO:0000313" key="14">
    <source>
        <dbReference type="EMBL" id="TGG93181.1"/>
    </source>
</evidence>
<evidence type="ECO:0000256" key="8">
    <source>
        <dbReference type="ARBA" id="ARBA00023002"/>
    </source>
</evidence>
<dbReference type="GO" id="GO:0050660">
    <property type="term" value="F:flavin adenine dinucleotide binding"/>
    <property type="evidence" value="ECO:0007669"/>
    <property type="project" value="InterPro"/>
</dbReference>
<feature type="domain" description="DUS-like FMN-binding" evidence="13">
    <location>
        <begin position="8"/>
        <end position="318"/>
    </location>
</feature>
<dbReference type="InterPro" id="IPR001269">
    <property type="entry name" value="DUS_fam"/>
</dbReference>
<evidence type="ECO:0000256" key="1">
    <source>
        <dbReference type="ARBA" id="ARBA00001917"/>
    </source>
</evidence>
<comment type="catalytic activity">
    <reaction evidence="9">
        <text>5,6-dihydrouridine(20) in tRNA + NADP(+) = uridine(20) in tRNA + NADPH + H(+)</text>
        <dbReference type="Rhea" id="RHEA:53336"/>
        <dbReference type="Rhea" id="RHEA-COMP:13533"/>
        <dbReference type="Rhea" id="RHEA-COMP:13534"/>
        <dbReference type="ChEBI" id="CHEBI:15378"/>
        <dbReference type="ChEBI" id="CHEBI:57783"/>
        <dbReference type="ChEBI" id="CHEBI:58349"/>
        <dbReference type="ChEBI" id="CHEBI:65315"/>
        <dbReference type="ChEBI" id="CHEBI:74443"/>
        <dbReference type="EC" id="1.3.1.91"/>
    </reaction>
</comment>
<dbReference type="Gene3D" id="3.20.20.70">
    <property type="entry name" value="Aldolase class I"/>
    <property type="match status" value="1"/>
</dbReference>
<dbReference type="GO" id="GO:0000049">
    <property type="term" value="F:tRNA binding"/>
    <property type="evidence" value="ECO:0007669"/>
    <property type="project" value="UniProtKB-UniRule"/>
</dbReference>
<dbReference type="InterPro" id="IPR004653">
    <property type="entry name" value="DusA"/>
</dbReference>
<reference evidence="14 15" key="1">
    <citation type="journal article" date="2019" name="mSystems">
        <title>Life at home and on the roam: Genomic adaptions reflect the dual lifestyle of an intracellular, facultative symbiont.</title>
        <authorList>
            <person name="Burgsdorf I."/>
        </authorList>
    </citation>
    <scope>NUCLEOTIDE SEQUENCE [LARGE SCALE GENOMIC DNA]</scope>
    <source>
        <strain evidence="14">277cV</strain>
    </source>
</reference>
<feature type="site" description="Interacts with tRNA; defines subfamily-specific binding signature" evidence="9">
    <location>
        <position position="300"/>
    </location>
</feature>
<dbReference type="GO" id="GO:0010181">
    <property type="term" value="F:FMN binding"/>
    <property type="evidence" value="ECO:0007669"/>
    <property type="project" value="UniProtKB-UniRule"/>
</dbReference>
<comment type="caution">
    <text evidence="9">Lacks conserved residue(s) required for the propagation of feature annotation.</text>
</comment>
<feature type="binding site" evidence="9 12">
    <location>
        <position position="169"/>
    </location>
    <ligand>
        <name>FMN</name>
        <dbReference type="ChEBI" id="CHEBI:58210"/>
    </ligand>
</feature>
<dbReference type="InterPro" id="IPR018517">
    <property type="entry name" value="tRNA_hU_synthase_CS"/>
</dbReference>
<evidence type="ECO:0000256" key="10">
    <source>
        <dbReference type="PIRNR" id="PIRNR006621"/>
    </source>
</evidence>
<dbReference type="GO" id="GO:0102264">
    <property type="term" value="F:tRNA-dihydrouridine20 synthase activity"/>
    <property type="evidence" value="ECO:0007669"/>
    <property type="project" value="UniProtKB-EC"/>
</dbReference>
<dbReference type="CDD" id="cd02801">
    <property type="entry name" value="DUS_like_FMN"/>
    <property type="match status" value="1"/>
</dbReference>
<keyword evidence="5 9" id="KW-0819">tRNA processing</keyword>
<dbReference type="SUPFAM" id="SSF51395">
    <property type="entry name" value="FMN-linked oxidoreductases"/>
    <property type="match status" value="1"/>
</dbReference>
<dbReference type="PANTHER" id="PTHR42907:SF1">
    <property type="entry name" value="FMN-LINKED OXIDOREDUCTASES SUPERFAMILY PROTEIN"/>
    <property type="match status" value="1"/>
</dbReference>
<keyword evidence="6 9" id="KW-0521">NADP</keyword>
<evidence type="ECO:0000259" key="13">
    <source>
        <dbReference type="Pfam" id="PF01207"/>
    </source>
</evidence>
<comment type="caution">
    <text evidence="14">The sequence shown here is derived from an EMBL/GenBank/DDBJ whole genome shotgun (WGS) entry which is preliminary data.</text>
</comment>
<organism evidence="14 15">
    <name type="scientific">Aphanocapsa feldmannii 277cV</name>
    <dbReference type="NCBI Taxonomy" id="2507553"/>
    <lineage>
        <taxon>Bacteria</taxon>
        <taxon>Bacillati</taxon>
        <taxon>Cyanobacteriota</taxon>
        <taxon>Cyanophyceae</taxon>
        <taxon>Oscillatoriophycideae</taxon>
        <taxon>Chroococcales</taxon>
        <taxon>Microcystaceae</taxon>
        <taxon>Aphanocapsa</taxon>
    </lineage>
</organism>
<dbReference type="AlphaFoldDB" id="A0A524RPE7"/>
<feature type="site" description="Interacts with tRNA" evidence="9">
    <location>
        <position position="95"/>
    </location>
</feature>
<dbReference type="NCBIfam" id="NF008774">
    <property type="entry name" value="PRK11815.1"/>
    <property type="match status" value="1"/>
</dbReference>
<evidence type="ECO:0000313" key="15">
    <source>
        <dbReference type="Proteomes" id="UP000317990"/>
    </source>
</evidence>
<dbReference type="InterPro" id="IPR035587">
    <property type="entry name" value="DUS-like_FMN-bd"/>
</dbReference>
<proteinExistence type="inferred from homology"/>
<feature type="active site" description="Proton donor" evidence="9 11">
    <location>
        <position position="98"/>
    </location>
</feature>
<dbReference type="InterPro" id="IPR013785">
    <property type="entry name" value="Aldolase_TIM"/>
</dbReference>
<evidence type="ECO:0000256" key="12">
    <source>
        <dbReference type="PIRSR" id="PIRSR006621-2"/>
    </source>
</evidence>
<evidence type="ECO:0000256" key="4">
    <source>
        <dbReference type="ARBA" id="ARBA00022643"/>
    </source>
</evidence>
<evidence type="ECO:0000256" key="5">
    <source>
        <dbReference type="ARBA" id="ARBA00022694"/>
    </source>
</evidence>
<comment type="function">
    <text evidence="9">Catalyzes the synthesis of 5,6-dihydrouridine (D), a modified base found in the D-loop of most tRNAs, via the reduction of the C5-C6 double bond in target uridines. Specifically modifies U20 and U20a in tRNAs.</text>
</comment>
<name>A0A524RPE7_9CHRO</name>
<dbReference type="EMBL" id="SRMO01000052">
    <property type="protein sequence ID" value="TGG93181.1"/>
    <property type="molecule type" value="Genomic_DNA"/>
</dbReference>
<dbReference type="Proteomes" id="UP000317990">
    <property type="component" value="Unassembled WGS sequence"/>
</dbReference>